<reference evidence="2 3" key="1">
    <citation type="journal article" date="2013" name="Genome Announc.">
        <title>Complete Genome Sequence of Glaciecola psychrophila Strain 170T.</title>
        <authorList>
            <person name="Yin J."/>
            <person name="Chen J."/>
            <person name="Liu G."/>
            <person name="Yu Y."/>
            <person name="Song L."/>
            <person name="Wang X."/>
            <person name="Qu X."/>
        </authorList>
    </citation>
    <scope>NUCLEOTIDE SEQUENCE [LARGE SCALE GENOMIC DNA]</scope>
    <source>
        <strain evidence="2 3">170</strain>
    </source>
</reference>
<keyword evidence="1" id="KW-0472">Membrane</keyword>
<accession>K7AE92</accession>
<dbReference type="HOGENOM" id="CLU_2701450_0_0_6"/>
<evidence type="ECO:0000256" key="1">
    <source>
        <dbReference type="SAM" id="Phobius"/>
    </source>
</evidence>
<protein>
    <submittedName>
        <fullName evidence="2">Uncharacterized protein</fullName>
    </submittedName>
</protein>
<keyword evidence="3" id="KW-1185">Reference proteome</keyword>
<keyword evidence="1" id="KW-1133">Transmembrane helix</keyword>
<feature type="transmembrane region" description="Helical" evidence="1">
    <location>
        <begin position="37"/>
        <end position="60"/>
    </location>
</feature>
<proteinExistence type="predicted"/>
<dbReference type="RefSeq" id="WP_007640563.1">
    <property type="nucleotide sequence ID" value="NC_020514.1"/>
</dbReference>
<keyword evidence="1" id="KW-0812">Transmembrane</keyword>
<dbReference type="STRING" id="1129794.C427_0620"/>
<dbReference type="KEGG" id="gps:C427_0620"/>
<dbReference type="AlphaFoldDB" id="K7AE92"/>
<dbReference type="EMBL" id="CP003837">
    <property type="protein sequence ID" value="AGH42730.1"/>
    <property type="molecule type" value="Genomic_DNA"/>
</dbReference>
<feature type="transmembrane region" description="Helical" evidence="1">
    <location>
        <begin position="5"/>
        <end position="25"/>
    </location>
</feature>
<dbReference type="Proteomes" id="UP000011864">
    <property type="component" value="Chromosome"/>
</dbReference>
<sequence>MREVIFRILSLVLGVAGLYVGYIAYSRGEFGGNGGYYVIAFYLYGMSPFIAYGLGGTKILSKIPPRMISQNLK</sequence>
<organism evidence="2 3">
    <name type="scientific">Paraglaciecola psychrophila 170</name>
    <dbReference type="NCBI Taxonomy" id="1129794"/>
    <lineage>
        <taxon>Bacteria</taxon>
        <taxon>Pseudomonadati</taxon>
        <taxon>Pseudomonadota</taxon>
        <taxon>Gammaproteobacteria</taxon>
        <taxon>Alteromonadales</taxon>
        <taxon>Alteromonadaceae</taxon>
        <taxon>Paraglaciecola</taxon>
    </lineage>
</organism>
<evidence type="ECO:0000313" key="2">
    <source>
        <dbReference type="EMBL" id="AGH42730.1"/>
    </source>
</evidence>
<dbReference type="PATRIC" id="fig|1129794.4.peg.615"/>
<name>K7AE92_9ALTE</name>
<gene>
    <name evidence="2" type="ORF">C427_0620</name>
</gene>
<evidence type="ECO:0000313" key="3">
    <source>
        <dbReference type="Proteomes" id="UP000011864"/>
    </source>
</evidence>